<evidence type="ECO:0000256" key="1">
    <source>
        <dbReference type="SAM" id="Coils"/>
    </source>
</evidence>
<name>A0AAD9PJF9_9APIC</name>
<comment type="caution">
    <text evidence="2">The sequence shown here is derived from an EMBL/GenBank/DDBJ whole genome shotgun (WGS) entry which is preliminary data.</text>
</comment>
<evidence type="ECO:0000313" key="2">
    <source>
        <dbReference type="EMBL" id="KAK2195602.1"/>
    </source>
</evidence>
<keyword evidence="3" id="KW-1185">Reference proteome</keyword>
<evidence type="ECO:0000313" key="3">
    <source>
        <dbReference type="Proteomes" id="UP001214638"/>
    </source>
</evidence>
<protein>
    <submittedName>
        <fullName evidence="2">Uncharacterized protein</fullName>
    </submittedName>
</protein>
<feature type="coiled-coil region" evidence="1">
    <location>
        <begin position="53"/>
        <end position="154"/>
    </location>
</feature>
<sequence>MGVEVELVRTESSECDESNSVLYKVMVNRKIVEKVQMNLTSPQAAQEQFGQQQQQQQQQVSRLGQQLRNMEIKYNETFDALNEVRNNALEAGERALEREFRVALLEKALHNSELKLQQAKELQAQTVNQAKEERTQARRENAILESQIEQLRLLCRERDAKIVGLVRDLAKSTFDFKSLAKKQRELLDQLTESQGRLDAMVLETNQRESSLIELEASLKRRDGERQAAHLQELAKNTRTQIALQAKDTKSRAVLAAKDARINELVSRLLLLESRLSQLTNTFRMVSETTVQRPIVKVPGPDIEYVINTPIKCLKH</sequence>
<dbReference type="EMBL" id="JALLKP010000004">
    <property type="protein sequence ID" value="KAK2195602.1"/>
    <property type="molecule type" value="Genomic_DNA"/>
</dbReference>
<accession>A0AAD9PJF9</accession>
<keyword evidence="1" id="KW-0175">Coiled coil</keyword>
<dbReference type="GeneID" id="94337576"/>
<gene>
    <name evidence="2" type="ORF">BdWA1_003279</name>
</gene>
<dbReference type="AlphaFoldDB" id="A0AAD9PJF9"/>
<dbReference type="KEGG" id="bdw:94337576"/>
<reference evidence="2" key="1">
    <citation type="journal article" date="2023" name="Nat. Microbiol.">
        <title>Babesia duncani multi-omics identifies virulence factors and drug targets.</title>
        <authorList>
            <person name="Singh P."/>
            <person name="Lonardi S."/>
            <person name="Liang Q."/>
            <person name="Vydyam P."/>
            <person name="Khabirova E."/>
            <person name="Fang T."/>
            <person name="Gihaz S."/>
            <person name="Thekkiniath J."/>
            <person name="Munshi M."/>
            <person name="Abel S."/>
            <person name="Ciampossin L."/>
            <person name="Batugedara G."/>
            <person name="Gupta M."/>
            <person name="Lu X.M."/>
            <person name="Lenz T."/>
            <person name="Chakravarty S."/>
            <person name="Cornillot E."/>
            <person name="Hu Y."/>
            <person name="Ma W."/>
            <person name="Gonzalez L.M."/>
            <person name="Sanchez S."/>
            <person name="Estrada K."/>
            <person name="Sanchez-Flores A."/>
            <person name="Montero E."/>
            <person name="Harb O.S."/>
            <person name="Le Roch K.G."/>
            <person name="Mamoun C.B."/>
        </authorList>
    </citation>
    <scope>NUCLEOTIDE SEQUENCE</scope>
    <source>
        <strain evidence="2">WA1</strain>
    </source>
</reference>
<dbReference type="Proteomes" id="UP001214638">
    <property type="component" value="Unassembled WGS sequence"/>
</dbReference>
<proteinExistence type="predicted"/>
<dbReference type="RefSeq" id="XP_067802445.1">
    <property type="nucleotide sequence ID" value="XM_067948294.1"/>
</dbReference>
<organism evidence="2 3">
    <name type="scientific">Babesia duncani</name>
    <dbReference type="NCBI Taxonomy" id="323732"/>
    <lineage>
        <taxon>Eukaryota</taxon>
        <taxon>Sar</taxon>
        <taxon>Alveolata</taxon>
        <taxon>Apicomplexa</taxon>
        <taxon>Aconoidasida</taxon>
        <taxon>Piroplasmida</taxon>
        <taxon>Babesiidae</taxon>
        <taxon>Babesia</taxon>
    </lineage>
</organism>